<organism evidence="1 2">
    <name type="scientific">Gracilariopsis chorda</name>
    <dbReference type="NCBI Taxonomy" id="448386"/>
    <lineage>
        <taxon>Eukaryota</taxon>
        <taxon>Rhodophyta</taxon>
        <taxon>Florideophyceae</taxon>
        <taxon>Rhodymeniophycidae</taxon>
        <taxon>Gracilariales</taxon>
        <taxon>Gracilariaceae</taxon>
        <taxon>Gracilariopsis</taxon>
    </lineage>
</organism>
<evidence type="ECO:0000313" key="1">
    <source>
        <dbReference type="EMBL" id="PXF40278.1"/>
    </source>
</evidence>
<gene>
    <name evidence="1" type="ORF">BWQ96_10011</name>
</gene>
<dbReference type="AlphaFoldDB" id="A0A2V3IE32"/>
<protein>
    <submittedName>
        <fullName evidence="1">Uncharacterized protein</fullName>
    </submittedName>
</protein>
<comment type="caution">
    <text evidence="1">The sequence shown here is derived from an EMBL/GenBank/DDBJ whole genome shotgun (WGS) entry which is preliminary data.</text>
</comment>
<name>A0A2V3IE32_9FLOR</name>
<dbReference type="EMBL" id="NBIV01000326">
    <property type="protein sequence ID" value="PXF40278.1"/>
    <property type="molecule type" value="Genomic_DNA"/>
</dbReference>
<dbReference type="Proteomes" id="UP000247409">
    <property type="component" value="Unassembled WGS sequence"/>
</dbReference>
<evidence type="ECO:0000313" key="2">
    <source>
        <dbReference type="Proteomes" id="UP000247409"/>
    </source>
</evidence>
<sequence>MCNPSPRGDEGVVVPAAFRAAAARWASGTASAEDTAAMLSVTAQTPLPSTFDALRLGFDPHTRLPTAAALPLFNAVKNDARTAFHVSLADTNQRAILKAINSPIPAPFPSGLHAAPARRGLAAAAKLGLYRTTCVQWTVSRAVLESAGVHFIGAAHEAGFEPSIDVEGLEQVLFTSRPQVSDSALRRLYDELMDDDFVEHVLPPGAASLTHLPRAQLEDDDDDDFDCTQLLSFGAATFLGKRKR</sequence>
<accession>A0A2V3IE32</accession>
<proteinExistence type="predicted"/>
<keyword evidence="2" id="KW-1185">Reference proteome</keyword>
<reference evidence="1 2" key="1">
    <citation type="journal article" date="2018" name="Mol. Biol. Evol.">
        <title>Analysis of the draft genome of the red seaweed Gracilariopsis chorda provides insights into genome size evolution in Rhodophyta.</title>
        <authorList>
            <person name="Lee J."/>
            <person name="Yang E.C."/>
            <person name="Graf L."/>
            <person name="Yang J.H."/>
            <person name="Qiu H."/>
            <person name="Zel Zion U."/>
            <person name="Chan C.X."/>
            <person name="Stephens T.G."/>
            <person name="Weber A.P.M."/>
            <person name="Boo G.H."/>
            <person name="Boo S.M."/>
            <person name="Kim K.M."/>
            <person name="Shin Y."/>
            <person name="Jung M."/>
            <person name="Lee S.J."/>
            <person name="Yim H.S."/>
            <person name="Lee J.H."/>
            <person name="Bhattacharya D."/>
            <person name="Yoon H.S."/>
        </authorList>
    </citation>
    <scope>NUCLEOTIDE SEQUENCE [LARGE SCALE GENOMIC DNA]</scope>
    <source>
        <strain evidence="1 2">SKKU-2015</strain>
        <tissue evidence="1">Whole body</tissue>
    </source>
</reference>